<dbReference type="GO" id="GO:0022857">
    <property type="term" value="F:transmembrane transporter activity"/>
    <property type="evidence" value="ECO:0007669"/>
    <property type="project" value="TreeGrafter"/>
</dbReference>
<dbReference type="PANTHER" id="PTHR33362:SF4">
    <property type="entry name" value="2,3-DIKETO-L-GULONATE TRAP TRANSPORTER LARGE PERMEASE PROTEIN YIAN"/>
    <property type="match status" value="1"/>
</dbReference>
<comment type="subcellular location">
    <subcellularLocation>
        <location evidence="1">Cell inner membrane</location>
        <topology evidence="1">Multi-pass membrane protein</topology>
    </subcellularLocation>
</comment>
<dbReference type="Pfam" id="PF06808">
    <property type="entry name" value="DctM"/>
    <property type="match status" value="1"/>
</dbReference>
<evidence type="ECO:0000256" key="7">
    <source>
        <dbReference type="SAM" id="Phobius"/>
    </source>
</evidence>
<keyword evidence="10" id="KW-1185">Reference proteome</keyword>
<dbReference type="InterPro" id="IPR010656">
    <property type="entry name" value="DctM"/>
</dbReference>
<feature type="transmembrane region" description="Helical" evidence="7">
    <location>
        <begin position="138"/>
        <end position="158"/>
    </location>
</feature>
<dbReference type="OrthoDB" id="9785600at2"/>
<dbReference type="GO" id="GO:0005886">
    <property type="term" value="C:plasma membrane"/>
    <property type="evidence" value="ECO:0007669"/>
    <property type="project" value="UniProtKB-SubCell"/>
</dbReference>
<dbReference type="PIRSF" id="PIRSF006066">
    <property type="entry name" value="HI0050"/>
    <property type="match status" value="1"/>
</dbReference>
<evidence type="ECO:0000256" key="3">
    <source>
        <dbReference type="ARBA" id="ARBA00022519"/>
    </source>
</evidence>
<sequence length="427" mass="45584">MTITVFLGSLLAAMALGIPIAHSLIISGIFLLFQLNMFDTQILAATLVDGADNFPLMAIAFFILAGELMNAGGVSKRIIAFAMALVGHVRGGLGYVAILASLIFAGLSGSAVADTAALSAILIPIMVEAGYDRGMSAALIASAAIIPPIMPLSVPMIIFGVTGNVSIPKLFMSGIVPGLLLCIFLAVTWAWLARKKQFILQPKQPLSVVLKTARDAIWAFILPGIIIVGLRGGVFTPTEAASIAVFYALFIGLFVYRELKFSNICDVLVAAAKITSIVMFLCAAAMISSWLIAVANIPAWIAEMLAPVMNDKIILMFFINLLVLLVGTAMDATPTILILTPVLMPIIEKAGINPIYFGFMFVFNNMIGVLTPPVGTVLNVAAGVGKVSMEEIINKIMPYLWIEIVLLLLLTLFPDLVLVPMSWFIPK</sequence>
<feature type="transmembrane region" description="Helical" evidence="7">
    <location>
        <begin position="213"/>
        <end position="234"/>
    </location>
</feature>
<evidence type="ECO:0000256" key="4">
    <source>
        <dbReference type="ARBA" id="ARBA00022692"/>
    </source>
</evidence>
<proteinExistence type="predicted"/>
<protein>
    <submittedName>
        <fullName evidence="9">L-dehydroascorbate transporter large permease subunit</fullName>
    </submittedName>
</protein>
<feature type="transmembrane region" description="Helical" evidence="7">
    <location>
        <begin position="277"/>
        <end position="301"/>
    </location>
</feature>
<evidence type="ECO:0000313" key="10">
    <source>
        <dbReference type="Proteomes" id="UP000076268"/>
    </source>
</evidence>
<evidence type="ECO:0000256" key="1">
    <source>
        <dbReference type="ARBA" id="ARBA00004429"/>
    </source>
</evidence>
<evidence type="ECO:0000256" key="2">
    <source>
        <dbReference type="ARBA" id="ARBA00022475"/>
    </source>
</evidence>
<keyword evidence="3" id="KW-0997">Cell inner membrane</keyword>
<feature type="transmembrane region" description="Helical" evidence="7">
    <location>
        <begin position="78"/>
        <end position="105"/>
    </location>
</feature>
<organism evidence="9 10">
    <name type="scientific">Anaerosporomusa subterranea</name>
    <dbReference type="NCBI Taxonomy" id="1794912"/>
    <lineage>
        <taxon>Bacteria</taxon>
        <taxon>Bacillati</taxon>
        <taxon>Bacillota</taxon>
        <taxon>Negativicutes</taxon>
        <taxon>Acetonemataceae</taxon>
        <taxon>Anaerosporomusa</taxon>
    </lineage>
</organism>
<evidence type="ECO:0000259" key="8">
    <source>
        <dbReference type="Pfam" id="PF06808"/>
    </source>
</evidence>
<feature type="transmembrane region" description="Helical" evidence="7">
    <location>
        <begin position="170"/>
        <end position="192"/>
    </location>
</feature>
<feature type="transmembrane region" description="Helical" evidence="7">
    <location>
        <begin position="240"/>
        <end position="256"/>
    </location>
</feature>
<keyword evidence="6 7" id="KW-0472">Membrane</keyword>
<reference evidence="9 10" key="1">
    <citation type="submission" date="2016-02" db="EMBL/GenBank/DDBJ databases">
        <title>Anaerosporomusa subterraneum gen. nov., sp. nov., a spore-forming obligate anaerobe isolated from saprolite.</title>
        <authorList>
            <person name="Choi J.K."/>
            <person name="Shah M."/>
            <person name="Yee N."/>
        </authorList>
    </citation>
    <scope>NUCLEOTIDE SEQUENCE [LARGE SCALE GENOMIC DNA]</scope>
    <source>
        <strain evidence="9 10">RU4</strain>
    </source>
</reference>
<dbReference type="EMBL" id="LSGP01000028">
    <property type="protein sequence ID" value="KYZ74841.1"/>
    <property type="molecule type" value="Genomic_DNA"/>
</dbReference>
<dbReference type="AlphaFoldDB" id="A0A154BLR0"/>
<dbReference type="Proteomes" id="UP000076268">
    <property type="component" value="Unassembled WGS sequence"/>
</dbReference>
<accession>A0A154BLR0</accession>
<evidence type="ECO:0000313" key="9">
    <source>
        <dbReference type="EMBL" id="KYZ74841.1"/>
    </source>
</evidence>
<feature type="transmembrane region" description="Helical" evidence="7">
    <location>
        <begin position="53"/>
        <end position="71"/>
    </location>
</feature>
<feature type="transmembrane region" description="Helical" evidence="7">
    <location>
        <begin position="7"/>
        <end position="33"/>
    </location>
</feature>
<comment type="caution">
    <text evidence="9">The sequence shown here is derived from an EMBL/GenBank/DDBJ whole genome shotgun (WGS) entry which is preliminary data.</text>
</comment>
<dbReference type="InterPro" id="IPR004681">
    <property type="entry name" value="TRAP_DctM"/>
</dbReference>
<keyword evidence="4 7" id="KW-0812">Transmembrane</keyword>
<feature type="domain" description="TRAP C4-dicarboxylate transport system permease DctM subunit" evidence="8">
    <location>
        <begin position="7"/>
        <end position="415"/>
    </location>
</feature>
<evidence type="ECO:0000256" key="6">
    <source>
        <dbReference type="ARBA" id="ARBA00023136"/>
    </source>
</evidence>
<keyword evidence="2" id="KW-1003">Cell membrane</keyword>
<dbReference type="STRING" id="1794912.AXX12_16340"/>
<feature type="transmembrane region" description="Helical" evidence="7">
    <location>
        <begin position="398"/>
        <end position="425"/>
    </location>
</feature>
<feature type="transmembrane region" description="Helical" evidence="7">
    <location>
        <begin position="313"/>
        <end position="343"/>
    </location>
</feature>
<gene>
    <name evidence="9" type="ORF">AXX12_16340</name>
</gene>
<dbReference type="PANTHER" id="PTHR33362">
    <property type="entry name" value="SIALIC ACID TRAP TRANSPORTER PERMEASE PROTEIN SIAT-RELATED"/>
    <property type="match status" value="1"/>
</dbReference>
<feature type="transmembrane region" description="Helical" evidence="7">
    <location>
        <begin position="355"/>
        <end position="378"/>
    </location>
</feature>
<dbReference type="NCBIfam" id="TIGR00786">
    <property type="entry name" value="dctM"/>
    <property type="match status" value="1"/>
</dbReference>
<feature type="transmembrane region" description="Helical" evidence="7">
    <location>
        <begin position="111"/>
        <end position="131"/>
    </location>
</feature>
<name>A0A154BLR0_ANASB</name>
<keyword evidence="5 7" id="KW-1133">Transmembrane helix</keyword>
<evidence type="ECO:0000256" key="5">
    <source>
        <dbReference type="ARBA" id="ARBA00022989"/>
    </source>
</evidence>